<feature type="repeat" description="ANK" evidence="3">
    <location>
        <begin position="66"/>
        <end position="98"/>
    </location>
</feature>
<dbReference type="Proteomes" id="UP000322327">
    <property type="component" value="Unassembled WGS sequence"/>
</dbReference>
<keyword evidence="1" id="KW-0677">Repeat</keyword>
<evidence type="ECO:0000256" key="3">
    <source>
        <dbReference type="PROSITE-ProRule" id="PRU00023"/>
    </source>
</evidence>
<comment type="caution">
    <text evidence="4">The sequence shown here is derived from an EMBL/GenBank/DDBJ whole genome shotgun (WGS) entry which is preliminary data.</text>
</comment>
<accession>A0A5C8G5L7</accession>
<dbReference type="SUPFAM" id="SSF48403">
    <property type="entry name" value="Ankyrin repeat"/>
    <property type="match status" value="1"/>
</dbReference>
<evidence type="ECO:0000313" key="5">
    <source>
        <dbReference type="Proteomes" id="UP000322327"/>
    </source>
</evidence>
<keyword evidence="2 3" id="KW-0040">ANK repeat</keyword>
<dbReference type="Pfam" id="PF00023">
    <property type="entry name" value="Ank"/>
    <property type="match status" value="1"/>
</dbReference>
<dbReference type="InterPro" id="IPR036770">
    <property type="entry name" value="Ankyrin_rpt-contain_sf"/>
</dbReference>
<dbReference type="PANTHER" id="PTHR24171">
    <property type="entry name" value="ANKYRIN REPEAT DOMAIN-CONTAINING PROTEIN 39-RELATED"/>
    <property type="match status" value="1"/>
</dbReference>
<gene>
    <name evidence="4" type="ORF">EPJ76_03095</name>
</gene>
<dbReference type="AlphaFoldDB" id="A0A5C8G5L7"/>
<dbReference type="PANTHER" id="PTHR24171:SF9">
    <property type="entry name" value="ANKYRIN REPEAT DOMAIN-CONTAINING PROTEIN 39"/>
    <property type="match status" value="1"/>
</dbReference>
<protein>
    <submittedName>
        <fullName evidence="4">Ankyrin repeat domain-containing protein</fullName>
    </submittedName>
</protein>
<dbReference type="PROSITE" id="PS50297">
    <property type="entry name" value="ANK_REP_REGION"/>
    <property type="match status" value="1"/>
</dbReference>
<sequence>MNAATEDDYINYEICKLLIENGANVNDKDFQGANALIYGSTFLKWDLSIIKLLMDSGIEINAQDKDGYTALMEATISGNYETVKLLIENEADINIKNNDGKTALDFAEENDYKNIIELLKNSIDK</sequence>
<dbReference type="Pfam" id="PF12796">
    <property type="entry name" value="Ank_2"/>
    <property type="match status" value="1"/>
</dbReference>
<dbReference type="InterPro" id="IPR002110">
    <property type="entry name" value="Ankyrin_rpt"/>
</dbReference>
<dbReference type="PROSITE" id="PS50088">
    <property type="entry name" value="ANK_REPEAT"/>
    <property type="match status" value="1"/>
</dbReference>
<proteinExistence type="predicted"/>
<dbReference type="Gene3D" id="1.25.40.20">
    <property type="entry name" value="Ankyrin repeat-containing domain"/>
    <property type="match status" value="1"/>
</dbReference>
<dbReference type="SMART" id="SM00248">
    <property type="entry name" value="ANK"/>
    <property type="match status" value="2"/>
</dbReference>
<name>A0A5C8G5L7_9SPIR</name>
<organism evidence="4 5">
    <name type="scientific">Brachyspira aalborgi</name>
    <dbReference type="NCBI Taxonomy" id="29522"/>
    <lineage>
        <taxon>Bacteria</taxon>
        <taxon>Pseudomonadati</taxon>
        <taxon>Spirochaetota</taxon>
        <taxon>Spirochaetia</taxon>
        <taxon>Brachyspirales</taxon>
        <taxon>Brachyspiraceae</taxon>
        <taxon>Brachyspira</taxon>
    </lineage>
</organism>
<reference evidence="4 5" key="1">
    <citation type="journal article" date="1992" name="Lakartidningen">
        <title>[Penicillin V and not amoxicillin is the first choice preparation in acute otitis].</title>
        <authorList>
            <person name="Kamme C."/>
            <person name="Lundgren K."/>
            <person name="Prellner K."/>
        </authorList>
    </citation>
    <scope>NUCLEOTIDE SEQUENCE [LARGE SCALE GENOMIC DNA]</scope>
    <source>
        <strain evidence="4 5">PC3053II</strain>
    </source>
</reference>
<evidence type="ECO:0000313" key="4">
    <source>
        <dbReference type="EMBL" id="TXJ57174.1"/>
    </source>
</evidence>
<evidence type="ECO:0000256" key="2">
    <source>
        <dbReference type="ARBA" id="ARBA00023043"/>
    </source>
</evidence>
<dbReference type="EMBL" id="SAYI01000013">
    <property type="protein sequence ID" value="TXJ57174.1"/>
    <property type="molecule type" value="Genomic_DNA"/>
</dbReference>
<evidence type="ECO:0000256" key="1">
    <source>
        <dbReference type="ARBA" id="ARBA00022737"/>
    </source>
</evidence>